<evidence type="ECO:0000256" key="5">
    <source>
        <dbReference type="RuleBase" id="RU003684"/>
    </source>
</evidence>
<dbReference type="EMBL" id="CAJPDQ010000040">
    <property type="protein sequence ID" value="CAF9931740.1"/>
    <property type="molecule type" value="Genomic_DNA"/>
</dbReference>
<proteinExistence type="inferred from homology"/>
<feature type="chain" id="PRO_5034277437" description="Agmatinase" evidence="6">
    <location>
        <begin position="22"/>
        <end position="380"/>
    </location>
</feature>
<dbReference type="PROSITE" id="PS51409">
    <property type="entry name" value="ARGINASE_2"/>
    <property type="match status" value="1"/>
</dbReference>
<comment type="cofactor">
    <cofactor evidence="3">
        <name>Mn(2+)</name>
        <dbReference type="ChEBI" id="CHEBI:29035"/>
    </cofactor>
    <text evidence="3">Binds 2 manganese ions per subunit.</text>
</comment>
<dbReference type="GO" id="GO:0008783">
    <property type="term" value="F:agmatinase activity"/>
    <property type="evidence" value="ECO:0007669"/>
    <property type="project" value="TreeGrafter"/>
</dbReference>
<keyword evidence="3" id="KW-0464">Manganese</keyword>
<dbReference type="Pfam" id="PF00491">
    <property type="entry name" value="Arginase"/>
    <property type="match status" value="1"/>
</dbReference>
<evidence type="ECO:0000256" key="4">
    <source>
        <dbReference type="PROSITE-ProRule" id="PRU00742"/>
    </source>
</evidence>
<dbReference type="CDD" id="cd11592">
    <property type="entry name" value="Agmatinase_PAH"/>
    <property type="match status" value="1"/>
</dbReference>
<protein>
    <recommendedName>
        <fullName evidence="9">Agmatinase</fullName>
    </recommendedName>
</protein>
<dbReference type="AlphaFoldDB" id="A0A8H3FX88"/>
<evidence type="ECO:0000313" key="7">
    <source>
        <dbReference type="EMBL" id="CAF9931740.1"/>
    </source>
</evidence>
<dbReference type="GO" id="GO:0046872">
    <property type="term" value="F:metal ion binding"/>
    <property type="evidence" value="ECO:0007669"/>
    <property type="project" value="UniProtKB-KW"/>
</dbReference>
<evidence type="ECO:0008006" key="9">
    <source>
        <dbReference type="Google" id="ProtNLM"/>
    </source>
</evidence>
<comment type="similarity">
    <text evidence="4 5">Belongs to the arginase family.</text>
</comment>
<dbReference type="Proteomes" id="UP000664169">
    <property type="component" value="Unassembled WGS sequence"/>
</dbReference>
<accession>A0A8H3FX88</accession>
<feature type="binding site" evidence="3">
    <location>
        <position position="303"/>
    </location>
    <ligand>
        <name>Mn(2+)</name>
        <dbReference type="ChEBI" id="CHEBI:29035"/>
        <label>1</label>
    </ligand>
</feature>
<keyword evidence="2 5" id="KW-0378">Hydrolase</keyword>
<dbReference type="InterPro" id="IPR006035">
    <property type="entry name" value="Ureohydrolase"/>
</dbReference>
<dbReference type="PIRSF" id="PIRSF036979">
    <property type="entry name" value="Arginase"/>
    <property type="match status" value="1"/>
</dbReference>
<evidence type="ECO:0000256" key="6">
    <source>
        <dbReference type="SAM" id="SignalP"/>
    </source>
</evidence>
<dbReference type="PROSITE" id="PS01053">
    <property type="entry name" value="ARGINASE_1"/>
    <property type="match status" value="1"/>
</dbReference>
<comment type="caution">
    <text evidence="7">The sequence shown here is derived from an EMBL/GenBank/DDBJ whole genome shotgun (WGS) entry which is preliminary data.</text>
</comment>
<evidence type="ECO:0000256" key="3">
    <source>
        <dbReference type="PIRSR" id="PIRSR036979-1"/>
    </source>
</evidence>
<dbReference type="OrthoDB" id="288726at2759"/>
<sequence length="380" mass="41260">MASRVVALVSIIVILLDKSLASNSRPFSIQDPQHEQYRSNVWEHEDVDISTRSKYFGLTTFAHLPYNPTCFEDASKDAAADIVIVGAPFDTGVSARPGARYGPLGIRSNSQRISPEFDYDEYGFNAFQSWATMIDCGDVPMLPFDNRIALAQLQKAHELILARGSKNTTVSPIPRIFTLGGDHTITLPALRAIHKTRGPVTILHFDSHIDTWSPVRKLSAYAGVNHGTWGWHAFHEKLLNTNNLHVGIRSPYDNPREDLETDKKCGFEIINAKMIDRIGVTGVISAIKTRIGDSKVYLSIDIDVLDPAFAPGATGTPESGGYSTRELLAILDGLDGLSIVGADIVEVAPAYDGPGQITSLAAVEAAHSILGLMVKTPVGD</sequence>
<feature type="binding site" evidence="3">
    <location>
        <position position="208"/>
    </location>
    <ligand>
        <name>Mn(2+)</name>
        <dbReference type="ChEBI" id="CHEBI:29035"/>
        <label>1</label>
    </ligand>
</feature>
<evidence type="ECO:0000256" key="1">
    <source>
        <dbReference type="ARBA" id="ARBA00022723"/>
    </source>
</evidence>
<feature type="binding site" evidence="3">
    <location>
        <position position="210"/>
    </location>
    <ligand>
        <name>Mn(2+)</name>
        <dbReference type="ChEBI" id="CHEBI:29035"/>
        <label>1</label>
    </ligand>
</feature>
<dbReference type="PANTHER" id="PTHR11358:SF28">
    <property type="entry name" value="HYPOTHETICAL ARGINASE FAMILY PROTEIN (EUROFUNG)"/>
    <property type="match status" value="1"/>
</dbReference>
<feature type="signal peptide" evidence="6">
    <location>
        <begin position="1"/>
        <end position="21"/>
    </location>
</feature>
<gene>
    <name evidence="7" type="ORF">GOMPHAMPRED_006388</name>
</gene>
<dbReference type="PANTHER" id="PTHR11358">
    <property type="entry name" value="ARGINASE/AGMATINASE"/>
    <property type="match status" value="1"/>
</dbReference>
<feature type="binding site" evidence="3">
    <location>
        <position position="301"/>
    </location>
    <ligand>
        <name>Mn(2+)</name>
        <dbReference type="ChEBI" id="CHEBI:29035"/>
        <label>1</label>
    </ligand>
</feature>
<feature type="binding site" evidence="3">
    <location>
        <position position="183"/>
    </location>
    <ligand>
        <name>Mn(2+)</name>
        <dbReference type="ChEBI" id="CHEBI:29035"/>
        <label>1</label>
    </ligand>
</feature>
<dbReference type="SUPFAM" id="SSF52768">
    <property type="entry name" value="Arginase/deacetylase"/>
    <property type="match status" value="1"/>
</dbReference>
<organism evidence="7 8">
    <name type="scientific">Gomphillus americanus</name>
    <dbReference type="NCBI Taxonomy" id="1940652"/>
    <lineage>
        <taxon>Eukaryota</taxon>
        <taxon>Fungi</taxon>
        <taxon>Dikarya</taxon>
        <taxon>Ascomycota</taxon>
        <taxon>Pezizomycotina</taxon>
        <taxon>Lecanoromycetes</taxon>
        <taxon>OSLEUM clade</taxon>
        <taxon>Ostropomycetidae</taxon>
        <taxon>Ostropales</taxon>
        <taxon>Graphidaceae</taxon>
        <taxon>Gomphilloideae</taxon>
        <taxon>Gomphillus</taxon>
    </lineage>
</organism>
<keyword evidence="8" id="KW-1185">Reference proteome</keyword>
<evidence type="ECO:0000313" key="8">
    <source>
        <dbReference type="Proteomes" id="UP000664169"/>
    </source>
</evidence>
<dbReference type="Gene3D" id="3.40.800.10">
    <property type="entry name" value="Ureohydrolase domain"/>
    <property type="match status" value="1"/>
</dbReference>
<name>A0A8H3FX88_9LECA</name>
<feature type="binding site" evidence="3">
    <location>
        <position position="206"/>
    </location>
    <ligand>
        <name>Mn(2+)</name>
        <dbReference type="ChEBI" id="CHEBI:29035"/>
        <label>1</label>
    </ligand>
</feature>
<keyword evidence="6" id="KW-0732">Signal</keyword>
<keyword evidence="1 3" id="KW-0479">Metal-binding</keyword>
<reference evidence="7" key="1">
    <citation type="submission" date="2021-03" db="EMBL/GenBank/DDBJ databases">
        <authorList>
            <person name="Tagirdzhanova G."/>
        </authorList>
    </citation>
    <scope>NUCLEOTIDE SEQUENCE</scope>
</reference>
<dbReference type="GO" id="GO:0033389">
    <property type="term" value="P:putrescine biosynthetic process from arginine, via agmatine"/>
    <property type="evidence" value="ECO:0007669"/>
    <property type="project" value="TreeGrafter"/>
</dbReference>
<dbReference type="InterPro" id="IPR020855">
    <property type="entry name" value="Ureohydrolase_Mn_BS"/>
</dbReference>
<dbReference type="InterPro" id="IPR023696">
    <property type="entry name" value="Ureohydrolase_dom_sf"/>
</dbReference>
<evidence type="ECO:0000256" key="2">
    <source>
        <dbReference type="ARBA" id="ARBA00022801"/>
    </source>
</evidence>